<protein>
    <submittedName>
        <fullName evidence="2">Uncharacterized protein</fullName>
    </submittedName>
</protein>
<organism evidence="2 3">
    <name type="scientific">Saccharata proteae CBS 121410</name>
    <dbReference type="NCBI Taxonomy" id="1314787"/>
    <lineage>
        <taxon>Eukaryota</taxon>
        <taxon>Fungi</taxon>
        <taxon>Dikarya</taxon>
        <taxon>Ascomycota</taxon>
        <taxon>Pezizomycotina</taxon>
        <taxon>Dothideomycetes</taxon>
        <taxon>Dothideomycetes incertae sedis</taxon>
        <taxon>Botryosphaeriales</taxon>
        <taxon>Saccharataceae</taxon>
        <taxon>Saccharata</taxon>
    </lineage>
</organism>
<feature type="region of interest" description="Disordered" evidence="1">
    <location>
        <begin position="361"/>
        <end position="382"/>
    </location>
</feature>
<name>A0A9P4I1I8_9PEZI</name>
<dbReference type="EMBL" id="ML978712">
    <property type="protein sequence ID" value="KAF2091050.1"/>
    <property type="molecule type" value="Genomic_DNA"/>
</dbReference>
<comment type="caution">
    <text evidence="2">The sequence shown here is derived from an EMBL/GenBank/DDBJ whole genome shotgun (WGS) entry which is preliminary data.</text>
</comment>
<evidence type="ECO:0000313" key="2">
    <source>
        <dbReference type="EMBL" id="KAF2091050.1"/>
    </source>
</evidence>
<evidence type="ECO:0000313" key="3">
    <source>
        <dbReference type="Proteomes" id="UP000799776"/>
    </source>
</evidence>
<accession>A0A9P4I1I8</accession>
<dbReference type="AlphaFoldDB" id="A0A9P4I1I8"/>
<evidence type="ECO:0000256" key="1">
    <source>
        <dbReference type="SAM" id="MobiDB-lite"/>
    </source>
</evidence>
<proteinExistence type="predicted"/>
<keyword evidence="3" id="KW-1185">Reference proteome</keyword>
<dbReference type="OrthoDB" id="2997776at2759"/>
<dbReference type="Proteomes" id="UP000799776">
    <property type="component" value="Unassembled WGS sequence"/>
</dbReference>
<reference evidence="2" key="1">
    <citation type="journal article" date="2020" name="Stud. Mycol.">
        <title>101 Dothideomycetes genomes: a test case for predicting lifestyles and emergence of pathogens.</title>
        <authorList>
            <person name="Haridas S."/>
            <person name="Albert R."/>
            <person name="Binder M."/>
            <person name="Bloem J."/>
            <person name="Labutti K."/>
            <person name="Salamov A."/>
            <person name="Andreopoulos B."/>
            <person name="Baker S."/>
            <person name="Barry K."/>
            <person name="Bills G."/>
            <person name="Bluhm B."/>
            <person name="Cannon C."/>
            <person name="Castanera R."/>
            <person name="Culley D."/>
            <person name="Daum C."/>
            <person name="Ezra D."/>
            <person name="Gonzalez J."/>
            <person name="Henrissat B."/>
            <person name="Kuo A."/>
            <person name="Liang C."/>
            <person name="Lipzen A."/>
            <person name="Lutzoni F."/>
            <person name="Magnuson J."/>
            <person name="Mondo S."/>
            <person name="Nolan M."/>
            <person name="Ohm R."/>
            <person name="Pangilinan J."/>
            <person name="Park H.-J."/>
            <person name="Ramirez L."/>
            <person name="Alfaro M."/>
            <person name="Sun H."/>
            <person name="Tritt A."/>
            <person name="Yoshinaga Y."/>
            <person name="Zwiers L.-H."/>
            <person name="Turgeon B."/>
            <person name="Goodwin S."/>
            <person name="Spatafora J."/>
            <person name="Crous P."/>
            <person name="Grigoriev I."/>
        </authorList>
    </citation>
    <scope>NUCLEOTIDE SEQUENCE</scope>
    <source>
        <strain evidence="2">CBS 121410</strain>
    </source>
</reference>
<sequence>MAANSKKTPLMHETSQLLALPAEVLINILRRVYDGPLVDNIKELNTLWQCRQIDELKPYVEQVFADKFLDWTFIHIDLGFYIIKWDNEEVDTHLQLAFEFKGWEDADRTRAVFRDLYTYDEKKIWPEHVVKILIKKWKKLMGYEACADVPCYVIQVARLINDTEIPDLEFNYEKREISFDWIGMLDEFFLEENDMKLWDHPEACLFHAIERFKVDFLQNDEKATALQEAQNKRQHIIQQTGCEPTDDPQIWARIPEREYSPNDRDQRLRVKVDRLAAFYDIEPSAAKEELIDLHQSLSGKLQMTQMYFQYVCGFESLCNVPVVVTDAYTFLPPLHTCDDYLGKEGETKWQNPDFRVIGFDDDASESSDSHCDDDSDCPSRQI</sequence>
<gene>
    <name evidence="2" type="ORF">K490DRAFT_62381</name>
</gene>